<comment type="caution">
    <text evidence="15">The sequence shown here is derived from an EMBL/GenBank/DDBJ whole genome shotgun (WGS) entry which is preliminary data.</text>
</comment>
<dbReference type="PRINTS" id="PR00725">
    <property type="entry name" value="DADACBPTASE1"/>
</dbReference>
<evidence type="ECO:0000256" key="7">
    <source>
        <dbReference type="ARBA" id="ARBA00022729"/>
    </source>
</evidence>
<sequence length="373" mass="40948">MLFVMNVLPLQASPAVEAPSYLLMEASTGRVICEQNADERRSPASITKIMTLLLIFEHLNTGRITLDSQVVTSAHAKSMGGSQVFLEEGEVQSLDTIIKCIAVASGNDASVAAAEFIAGSEEEFVQMMNNKAKELGMENTHFEDCCGLSDSDDHYTTARDVAIMSRELITKYPQVFEYTRIWMEDITHETSQGTSVFTLSSTNKLLKMYEWTTGLKTGSTSKALYCLSATASKDDIDLIAVVMGSPSNKVRFQDAMTLLNYGYSVSALYEDENKDPLGKLKVAGGVEDEVPLLYEGTFRYLDIDGQNLSQVEKTISLPEEIQAPVERGEAVGEAVYSLNGNRIGSVSILAELSVEKARYGDYLFKVCKLFCSL</sequence>
<keyword evidence="8" id="KW-0378">Hydrolase</keyword>
<evidence type="ECO:0000256" key="9">
    <source>
        <dbReference type="ARBA" id="ARBA00022960"/>
    </source>
</evidence>
<gene>
    <name evidence="15" type="ORF">OCV77_05535</name>
</gene>
<dbReference type="Gene3D" id="2.60.410.10">
    <property type="entry name" value="D-Ala-D-Ala carboxypeptidase, C-terminal domain"/>
    <property type="match status" value="1"/>
</dbReference>
<comment type="similarity">
    <text evidence="3 13">Belongs to the peptidase S11 family.</text>
</comment>
<keyword evidence="11" id="KW-0961">Cell wall biogenesis/degradation</keyword>
<dbReference type="SMART" id="SM00936">
    <property type="entry name" value="PBP5_C"/>
    <property type="match status" value="1"/>
</dbReference>
<dbReference type="PANTHER" id="PTHR21581">
    <property type="entry name" value="D-ALANYL-D-ALANINE CARBOXYPEPTIDASE"/>
    <property type="match status" value="1"/>
</dbReference>
<keyword evidence="9" id="KW-0133">Cell shape</keyword>
<dbReference type="EMBL" id="JAOQKJ010000004">
    <property type="protein sequence ID" value="MCU6743961.1"/>
    <property type="molecule type" value="Genomic_DNA"/>
</dbReference>
<dbReference type="InterPro" id="IPR012338">
    <property type="entry name" value="Beta-lactam/transpept-like"/>
</dbReference>
<reference evidence="15 16" key="1">
    <citation type="journal article" date="2021" name="ISME Commun">
        <title>Automated analysis of genomic sequences facilitates high-throughput and comprehensive description of bacteria.</title>
        <authorList>
            <person name="Hitch T.C.A."/>
        </authorList>
    </citation>
    <scope>NUCLEOTIDE SEQUENCE [LARGE SCALE GENOMIC DNA]</scope>
    <source>
        <strain evidence="15 16">Sanger_18</strain>
    </source>
</reference>
<feature type="domain" description="Peptidase S11 D-Ala-D-Ala carboxypeptidase A C-terminal" evidence="14">
    <location>
        <begin position="263"/>
        <end position="356"/>
    </location>
</feature>
<evidence type="ECO:0000313" key="16">
    <source>
        <dbReference type="Proteomes" id="UP001652432"/>
    </source>
</evidence>
<comment type="catalytic activity">
    <reaction evidence="12">
        <text>Preferential cleavage: (Ac)2-L-Lys-D-Ala-|-D-Ala. Also transpeptidation of peptidyl-alanyl moieties that are N-acyl substituents of D-alanine.</text>
        <dbReference type="EC" id="3.4.16.4"/>
    </reaction>
</comment>
<dbReference type="InterPro" id="IPR001967">
    <property type="entry name" value="Peptidase_S11_N"/>
</dbReference>
<dbReference type="Pfam" id="PF00768">
    <property type="entry name" value="Peptidase_S11"/>
    <property type="match status" value="1"/>
</dbReference>
<evidence type="ECO:0000313" key="15">
    <source>
        <dbReference type="EMBL" id="MCU6743961.1"/>
    </source>
</evidence>
<keyword evidence="10" id="KW-0573">Peptidoglycan synthesis</keyword>
<dbReference type="InterPro" id="IPR037167">
    <property type="entry name" value="Peptidase_S11_C_sf"/>
</dbReference>
<organism evidence="15 16">
    <name type="scientific">Suilimivivens aceti</name>
    <dbReference type="NCBI Taxonomy" id="2981774"/>
    <lineage>
        <taxon>Bacteria</taxon>
        <taxon>Bacillati</taxon>
        <taxon>Bacillota</taxon>
        <taxon>Clostridia</taxon>
        <taxon>Lachnospirales</taxon>
        <taxon>Lachnospiraceae</taxon>
        <taxon>Suilimivivens</taxon>
    </lineage>
</organism>
<evidence type="ECO:0000259" key="14">
    <source>
        <dbReference type="SMART" id="SM00936"/>
    </source>
</evidence>
<proteinExistence type="inferred from homology"/>
<keyword evidence="6" id="KW-0645">Protease</keyword>
<evidence type="ECO:0000256" key="13">
    <source>
        <dbReference type="RuleBase" id="RU004016"/>
    </source>
</evidence>
<comment type="pathway">
    <text evidence="2">Cell wall biogenesis; peptidoglycan biosynthesis.</text>
</comment>
<evidence type="ECO:0000256" key="2">
    <source>
        <dbReference type="ARBA" id="ARBA00004752"/>
    </source>
</evidence>
<evidence type="ECO:0000256" key="11">
    <source>
        <dbReference type="ARBA" id="ARBA00023316"/>
    </source>
</evidence>
<dbReference type="InterPro" id="IPR015956">
    <property type="entry name" value="Peniciliin-bd_prot_C_sf"/>
</dbReference>
<dbReference type="Gene3D" id="3.40.710.10">
    <property type="entry name" value="DD-peptidase/beta-lactamase superfamily"/>
    <property type="match status" value="1"/>
</dbReference>
<evidence type="ECO:0000256" key="1">
    <source>
        <dbReference type="ARBA" id="ARBA00003217"/>
    </source>
</evidence>
<evidence type="ECO:0000256" key="4">
    <source>
        <dbReference type="ARBA" id="ARBA00012448"/>
    </source>
</evidence>
<evidence type="ECO:0000256" key="6">
    <source>
        <dbReference type="ARBA" id="ARBA00022670"/>
    </source>
</evidence>
<protein>
    <recommendedName>
        <fullName evidence="4">serine-type D-Ala-D-Ala carboxypeptidase</fullName>
        <ecNumber evidence="4">3.4.16.4</ecNumber>
    </recommendedName>
</protein>
<dbReference type="RefSeq" id="WP_262574155.1">
    <property type="nucleotide sequence ID" value="NZ_JAOQKJ010000004.1"/>
</dbReference>
<dbReference type="Pfam" id="PF07943">
    <property type="entry name" value="PBP5_C"/>
    <property type="match status" value="1"/>
</dbReference>
<dbReference type="EC" id="3.4.16.4" evidence="4"/>
<dbReference type="InterPro" id="IPR012907">
    <property type="entry name" value="Peptidase_S11_C"/>
</dbReference>
<dbReference type="InterPro" id="IPR018044">
    <property type="entry name" value="Peptidase_S11"/>
</dbReference>
<dbReference type="PANTHER" id="PTHR21581:SF6">
    <property type="entry name" value="TRAFFICKING PROTEIN PARTICLE COMPLEX SUBUNIT 12"/>
    <property type="match status" value="1"/>
</dbReference>
<dbReference type="GO" id="GO:0004180">
    <property type="term" value="F:carboxypeptidase activity"/>
    <property type="evidence" value="ECO:0007669"/>
    <property type="project" value="UniProtKB-KW"/>
</dbReference>
<keyword evidence="5 15" id="KW-0121">Carboxypeptidase</keyword>
<evidence type="ECO:0000256" key="3">
    <source>
        <dbReference type="ARBA" id="ARBA00007164"/>
    </source>
</evidence>
<evidence type="ECO:0000256" key="10">
    <source>
        <dbReference type="ARBA" id="ARBA00022984"/>
    </source>
</evidence>
<keyword evidence="7" id="KW-0732">Signal</keyword>
<name>A0ABT2T1V1_9FIRM</name>
<dbReference type="SUPFAM" id="SSF69189">
    <property type="entry name" value="Penicillin-binding protein associated domain"/>
    <property type="match status" value="1"/>
</dbReference>
<dbReference type="SUPFAM" id="SSF56601">
    <property type="entry name" value="beta-lactamase/transpeptidase-like"/>
    <property type="match status" value="1"/>
</dbReference>
<evidence type="ECO:0000256" key="8">
    <source>
        <dbReference type="ARBA" id="ARBA00022801"/>
    </source>
</evidence>
<keyword evidence="16" id="KW-1185">Reference proteome</keyword>
<dbReference type="Proteomes" id="UP001652432">
    <property type="component" value="Unassembled WGS sequence"/>
</dbReference>
<evidence type="ECO:0000256" key="5">
    <source>
        <dbReference type="ARBA" id="ARBA00022645"/>
    </source>
</evidence>
<comment type="function">
    <text evidence="1">Removes C-terminal D-alanyl residues from sugar-peptide cell wall precursors.</text>
</comment>
<evidence type="ECO:0000256" key="12">
    <source>
        <dbReference type="ARBA" id="ARBA00034000"/>
    </source>
</evidence>
<accession>A0ABT2T1V1</accession>